<evidence type="ECO:0000313" key="11">
    <source>
        <dbReference type="EMBL" id="OUC49972.1"/>
    </source>
</evidence>
<dbReference type="GO" id="GO:0006270">
    <property type="term" value="P:DNA replication initiation"/>
    <property type="evidence" value="ECO:0007669"/>
    <property type="project" value="InterPro"/>
</dbReference>
<dbReference type="Proteomes" id="UP000243006">
    <property type="component" value="Unassembled WGS sequence"/>
</dbReference>
<keyword evidence="3" id="KW-0235">DNA replication</keyword>
<dbReference type="PANTHER" id="PTHR13454:SF11">
    <property type="entry name" value="PROTEIN MCM10 HOMOLOG"/>
    <property type="match status" value="1"/>
</dbReference>
<feature type="domain" description="MCM10 OB-fold" evidence="10">
    <location>
        <begin position="208"/>
        <end position="300"/>
    </location>
</feature>
<dbReference type="GO" id="GO:0008270">
    <property type="term" value="F:zinc ion binding"/>
    <property type="evidence" value="ECO:0007669"/>
    <property type="project" value="UniProtKB-KW"/>
</dbReference>
<dbReference type="GO" id="GO:0003688">
    <property type="term" value="F:DNA replication origin binding"/>
    <property type="evidence" value="ECO:0007669"/>
    <property type="project" value="TreeGrafter"/>
</dbReference>
<evidence type="ECO:0000256" key="1">
    <source>
        <dbReference type="ARBA" id="ARBA00004123"/>
    </source>
</evidence>
<dbReference type="Gene3D" id="2.40.50.140">
    <property type="entry name" value="Nucleic acid-binding proteins"/>
    <property type="match status" value="1"/>
</dbReference>
<name>A0A1Y3EXR2_9BILA</name>
<organism evidence="11 12">
    <name type="scientific">Trichinella nativa</name>
    <dbReference type="NCBI Taxonomy" id="6335"/>
    <lineage>
        <taxon>Eukaryota</taxon>
        <taxon>Metazoa</taxon>
        <taxon>Ecdysozoa</taxon>
        <taxon>Nematoda</taxon>
        <taxon>Enoplea</taxon>
        <taxon>Dorylaimia</taxon>
        <taxon>Trichinellida</taxon>
        <taxon>Trichinellidae</taxon>
        <taxon>Trichinella</taxon>
    </lineage>
</organism>
<evidence type="ECO:0000313" key="12">
    <source>
        <dbReference type="Proteomes" id="UP000243006"/>
    </source>
</evidence>
<evidence type="ECO:0000256" key="3">
    <source>
        <dbReference type="ARBA" id="ARBA00022705"/>
    </source>
</evidence>
<reference evidence="11 12" key="1">
    <citation type="submission" date="2015-04" db="EMBL/GenBank/DDBJ databases">
        <title>Draft genome of the roundworm Trichinella nativa.</title>
        <authorList>
            <person name="Mitreva M."/>
        </authorList>
    </citation>
    <scope>NUCLEOTIDE SEQUENCE [LARGE SCALE GENOMIC DNA]</scope>
    <source>
        <strain evidence="11 12">ISS45</strain>
    </source>
</reference>
<feature type="region of interest" description="Disordered" evidence="8">
    <location>
        <begin position="140"/>
        <end position="163"/>
    </location>
</feature>
<dbReference type="PANTHER" id="PTHR13454">
    <property type="entry name" value="PROTEIN MCM10 HOMOLOG"/>
    <property type="match status" value="1"/>
</dbReference>
<dbReference type="GO" id="GO:0043596">
    <property type="term" value="C:nuclear replication fork"/>
    <property type="evidence" value="ECO:0007669"/>
    <property type="project" value="TreeGrafter"/>
</dbReference>
<keyword evidence="7" id="KW-0539">Nucleus</keyword>
<dbReference type="InterPro" id="IPR015408">
    <property type="entry name" value="Znf_Mcm10/DnaG"/>
</dbReference>
<dbReference type="Pfam" id="PF22379">
    <property type="entry name" value="OB_MCM10"/>
    <property type="match status" value="1"/>
</dbReference>
<evidence type="ECO:0000256" key="2">
    <source>
        <dbReference type="ARBA" id="ARBA00009679"/>
    </source>
</evidence>
<dbReference type="GO" id="GO:0003697">
    <property type="term" value="F:single-stranded DNA binding"/>
    <property type="evidence" value="ECO:0007669"/>
    <property type="project" value="InterPro"/>
</dbReference>
<proteinExistence type="inferred from homology"/>
<sequence length="367" mass="41700">MDDLKDESLDILVDLLNTNIDEEFDDSRCPLPDVLLTEDAERNENDIDLDKFLKNELESDPFDISFELQGGNCDGNENSLSTLSEDDLNAKARDIFRELQRRKLRRLNYSVGSGVQREKAVHSVLCKNFDFTKPTSMKVKNSSVVHSGDTSSSEDEAKRDPEACGHNWLSDEGRLIKHQLAEMESYQMNRPKSKGSRPKFQLIAINNSKRIDWSNWVTMAVIVDKTDQRRSSQGNLYMIWKLCDLIDCQRIVSAFLFGSCLKDHWKLPVGTVVALFNASLFNSDTSKGITLKLETAGKVLELGYSEDFGICKSKQNKTGNPCNNVINKSKSEYCDFHVLNVSRQFTSKRSEFYTPSGHPRLKKDSKL</sequence>
<keyword evidence="5" id="KW-0863">Zinc-finger</keyword>
<dbReference type="InterPro" id="IPR055065">
    <property type="entry name" value="OB_MCM10"/>
</dbReference>
<evidence type="ECO:0000256" key="4">
    <source>
        <dbReference type="ARBA" id="ARBA00022723"/>
    </source>
</evidence>
<evidence type="ECO:0000259" key="10">
    <source>
        <dbReference type="Pfam" id="PF22379"/>
    </source>
</evidence>
<dbReference type="InterPro" id="IPR012340">
    <property type="entry name" value="NA-bd_OB-fold"/>
</dbReference>
<accession>A0A1Y3EXR2</accession>
<evidence type="ECO:0000259" key="9">
    <source>
        <dbReference type="Pfam" id="PF09329"/>
    </source>
</evidence>
<keyword evidence="6" id="KW-0862">Zinc</keyword>
<evidence type="ECO:0000256" key="7">
    <source>
        <dbReference type="ARBA" id="ARBA00023242"/>
    </source>
</evidence>
<comment type="similarity">
    <text evidence="2">Belongs to the MCM10 family.</text>
</comment>
<feature type="non-terminal residue" evidence="11">
    <location>
        <position position="367"/>
    </location>
</feature>
<protein>
    <submittedName>
        <fullName evidence="11">Primase zinc finger</fullName>
    </submittedName>
</protein>
<comment type="subcellular location">
    <subcellularLocation>
        <location evidence="1">Nucleus</location>
    </subcellularLocation>
</comment>
<evidence type="ECO:0000256" key="6">
    <source>
        <dbReference type="ARBA" id="ARBA00022833"/>
    </source>
</evidence>
<evidence type="ECO:0000256" key="8">
    <source>
        <dbReference type="SAM" id="MobiDB-lite"/>
    </source>
</evidence>
<dbReference type="Pfam" id="PF09329">
    <property type="entry name" value="zf-primase"/>
    <property type="match status" value="1"/>
</dbReference>
<comment type="caution">
    <text evidence="11">The sequence shown here is derived from an EMBL/GenBank/DDBJ whole genome shotgun (WGS) entry which is preliminary data.</text>
</comment>
<gene>
    <name evidence="11" type="ORF">D917_04896</name>
</gene>
<feature type="compositionally biased region" description="Low complexity" evidence="8">
    <location>
        <begin position="142"/>
        <end position="151"/>
    </location>
</feature>
<dbReference type="InterPro" id="IPR040184">
    <property type="entry name" value="Mcm10"/>
</dbReference>
<dbReference type="AlphaFoldDB" id="A0A1Y3EXR2"/>
<dbReference type="EMBL" id="LVZM01000133">
    <property type="protein sequence ID" value="OUC49972.1"/>
    <property type="molecule type" value="Genomic_DNA"/>
</dbReference>
<keyword evidence="4" id="KW-0479">Metal-binding</keyword>
<evidence type="ECO:0000256" key="5">
    <source>
        <dbReference type="ARBA" id="ARBA00022771"/>
    </source>
</evidence>
<feature type="domain" description="Zinc finger Mcm10/DnaG-type" evidence="9">
    <location>
        <begin position="303"/>
        <end position="349"/>
    </location>
</feature>